<comment type="subcellular location">
    <subcellularLocation>
        <location evidence="1 6">Nucleus</location>
    </subcellularLocation>
</comment>
<keyword evidence="5 6" id="KW-0539">Nucleus</keyword>
<dbReference type="PANTHER" id="PTHR12632">
    <property type="entry name" value="TRANSCRIPTION FACTOR NF-Y ALPHA-RELATED"/>
    <property type="match status" value="1"/>
</dbReference>
<dbReference type="GO" id="GO:0003677">
    <property type="term" value="F:DNA binding"/>
    <property type="evidence" value="ECO:0007669"/>
    <property type="project" value="UniProtKB-KW"/>
</dbReference>
<evidence type="ECO:0000256" key="5">
    <source>
        <dbReference type="ARBA" id="ARBA00023242"/>
    </source>
</evidence>
<feature type="region of interest" description="Disordered" evidence="7">
    <location>
        <begin position="189"/>
        <end position="253"/>
    </location>
</feature>
<dbReference type="STRING" id="4155.A0A022PRH4"/>
<keyword evidence="9" id="KW-1185">Reference proteome</keyword>
<dbReference type="Pfam" id="PF02045">
    <property type="entry name" value="CBFB_NFYA"/>
    <property type="match status" value="1"/>
</dbReference>
<dbReference type="GO" id="GO:0000981">
    <property type="term" value="F:DNA-binding transcription factor activity, RNA polymerase II-specific"/>
    <property type="evidence" value="ECO:0000318"/>
    <property type="project" value="GO_Central"/>
</dbReference>
<comment type="subunit">
    <text evidence="6">Heterotrimer.</text>
</comment>
<dbReference type="GO" id="GO:0005634">
    <property type="term" value="C:nucleus"/>
    <property type="evidence" value="ECO:0007669"/>
    <property type="project" value="UniProtKB-SubCell"/>
</dbReference>
<keyword evidence="3 6" id="KW-0238">DNA-binding</keyword>
<dbReference type="AlphaFoldDB" id="A0A022PRH4"/>
<evidence type="ECO:0000256" key="6">
    <source>
        <dbReference type="RuleBase" id="RU367155"/>
    </source>
</evidence>
<evidence type="ECO:0000256" key="4">
    <source>
        <dbReference type="ARBA" id="ARBA00023163"/>
    </source>
</evidence>
<evidence type="ECO:0000256" key="2">
    <source>
        <dbReference type="ARBA" id="ARBA00023015"/>
    </source>
</evidence>
<sequence>MHSVSCFLKEHEGVANGPLSAAVPLWNGLRSDQPPQLAYDQSKLANGHLFAARERSENRLGNGIISTHFTLFSGDCKSNENGDKAPLMQTVSSVVEAPTMDFRGHFELGFGQQMICGKYPYAEQCYGVYSTYGSTQIAGRMMLPFSMASDGGPIFVNPKQYSGIIRRRKKRAKAELQNRLLKLRKPYLHHSRHLHAMRRPRGNGGRFLNTKNSGDTTKKSAGEKQLRQQNFGGSNESSSRSTSPGSEVTTSNDHGGYLFSTAVASAATTTTTINTDVQYPFQMNHVHRSFHQFTDRAVNTAPLGIAMAGSGVLNNMFNTSP</sequence>
<organism evidence="8 9">
    <name type="scientific">Erythranthe guttata</name>
    <name type="common">Yellow monkey flower</name>
    <name type="synonym">Mimulus guttatus</name>
    <dbReference type="NCBI Taxonomy" id="4155"/>
    <lineage>
        <taxon>Eukaryota</taxon>
        <taxon>Viridiplantae</taxon>
        <taxon>Streptophyta</taxon>
        <taxon>Embryophyta</taxon>
        <taxon>Tracheophyta</taxon>
        <taxon>Spermatophyta</taxon>
        <taxon>Magnoliopsida</taxon>
        <taxon>eudicotyledons</taxon>
        <taxon>Gunneridae</taxon>
        <taxon>Pentapetalae</taxon>
        <taxon>asterids</taxon>
        <taxon>lamiids</taxon>
        <taxon>Lamiales</taxon>
        <taxon>Phrymaceae</taxon>
        <taxon>Erythranthe</taxon>
    </lineage>
</organism>
<dbReference type="Proteomes" id="UP000030748">
    <property type="component" value="Unassembled WGS sequence"/>
</dbReference>
<feature type="compositionally biased region" description="Low complexity" evidence="7">
    <location>
        <begin position="232"/>
        <end position="246"/>
    </location>
</feature>
<keyword evidence="4 6" id="KW-0804">Transcription</keyword>
<accession>A0A022PRH4</accession>
<gene>
    <name evidence="8" type="ORF">MIMGU_mgv1a017796mg</name>
</gene>
<keyword evidence="2 6" id="KW-0805">Transcription regulation</keyword>
<protein>
    <recommendedName>
        <fullName evidence="6">Nuclear transcription factor Y subunit</fullName>
    </recommendedName>
</protein>
<comment type="function">
    <text evidence="6">Component of the sequence-specific heterotrimeric transcription factor (NF-Y) which specifically recognizes a 5'-CCAAT-3' box motif found in the promoters of its target genes.</text>
</comment>
<dbReference type="eggNOG" id="KOG1561">
    <property type="taxonomic scope" value="Eukaryota"/>
</dbReference>
<proteinExistence type="inferred from homology"/>
<dbReference type="EMBL" id="KI632337">
    <property type="protein sequence ID" value="EYU18104.1"/>
    <property type="molecule type" value="Genomic_DNA"/>
</dbReference>
<name>A0A022PRH4_ERYGU</name>
<comment type="similarity">
    <text evidence="6">Belongs to the NFYA/HAP2 subunit family.</text>
</comment>
<feature type="compositionally biased region" description="Basic residues" evidence="7">
    <location>
        <begin position="189"/>
        <end position="201"/>
    </location>
</feature>
<feature type="compositionally biased region" description="Basic and acidic residues" evidence="7">
    <location>
        <begin position="216"/>
        <end position="226"/>
    </location>
</feature>
<evidence type="ECO:0000256" key="3">
    <source>
        <dbReference type="ARBA" id="ARBA00023125"/>
    </source>
</evidence>
<evidence type="ECO:0000313" key="8">
    <source>
        <dbReference type="EMBL" id="EYU18104.1"/>
    </source>
</evidence>
<evidence type="ECO:0000313" key="9">
    <source>
        <dbReference type="Proteomes" id="UP000030748"/>
    </source>
</evidence>
<dbReference type="GO" id="GO:0006357">
    <property type="term" value="P:regulation of transcription by RNA polymerase II"/>
    <property type="evidence" value="ECO:0000318"/>
    <property type="project" value="GO_Central"/>
</dbReference>
<dbReference type="SMART" id="SM00521">
    <property type="entry name" value="CBF"/>
    <property type="match status" value="1"/>
</dbReference>
<dbReference type="Gene3D" id="6.10.250.2430">
    <property type="match status" value="1"/>
</dbReference>
<evidence type="ECO:0000256" key="1">
    <source>
        <dbReference type="ARBA" id="ARBA00004123"/>
    </source>
</evidence>
<dbReference type="PRINTS" id="PR00616">
    <property type="entry name" value="CCAATSUBUNTB"/>
</dbReference>
<dbReference type="PROSITE" id="PS51152">
    <property type="entry name" value="NFYA_HAP2_2"/>
    <property type="match status" value="1"/>
</dbReference>
<dbReference type="InterPro" id="IPR001289">
    <property type="entry name" value="NFYA"/>
</dbReference>
<reference evidence="8 9" key="1">
    <citation type="journal article" date="2013" name="Proc. Natl. Acad. Sci. U.S.A.">
        <title>Fine-scale variation in meiotic recombination in Mimulus inferred from population shotgun sequencing.</title>
        <authorList>
            <person name="Hellsten U."/>
            <person name="Wright K.M."/>
            <person name="Jenkins J."/>
            <person name="Shu S."/>
            <person name="Yuan Y."/>
            <person name="Wessler S.R."/>
            <person name="Schmutz J."/>
            <person name="Willis J.H."/>
            <person name="Rokhsar D.S."/>
        </authorList>
    </citation>
    <scope>NUCLEOTIDE SEQUENCE [LARGE SCALE GENOMIC DNA]</scope>
    <source>
        <strain evidence="9">cv. DUN x IM62</strain>
    </source>
</reference>
<evidence type="ECO:0000256" key="7">
    <source>
        <dbReference type="SAM" id="MobiDB-lite"/>
    </source>
</evidence>